<dbReference type="STRING" id="3818.A0A445A6R8"/>
<dbReference type="GO" id="GO:0003677">
    <property type="term" value="F:DNA binding"/>
    <property type="evidence" value="ECO:0007669"/>
    <property type="project" value="InterPro"/>
</dbReference>
<evidence type="ECO:0008006" key="4">
    <source>
        <dbReference type="Google" id="ProtNLM"/>
    </source>
</evidence>
<gene>
    <name evidence="2" type="ORF">Ahy_B03g067391</name>
</gene>
<dbReference type="PANTHER" id="PTHR13408">
    <property type="entry name" value="DNA-DIRECTED RNA POLYMERASE III"/>
    <property type="match status" value="1"/>
</dbReference>
<feature type="compositionally biased region" description="Basic and acidic residues" evidence="1">
    <location>
        <begin position="42"/>
        <end position="66"/>
    </location>
</feature>
<keyword evidence="3" id="KW-1185">Reference proteome</keyword>
<dbReference type="AlphaFoldDB" id="A0A445A6R8"/>
<evidence type="ECO:0000313" key="2">
    <source>
        <dbReference type="EMBL" id="RYR22109.1"/>
    </source>
</evidence>
<evidence type="ECO:0000313" key="3">
    <source>
        <dbReference type="Proteomes" id="UP000289738"/>
    </source>
</evidence>
<organism evidence="2 3">
    <name type="scientific">Arachis hypogaea</name>
    <name type="common">Peanut</name>
    <dbReference type="NCBI Taxonomy" id="3818"/>
    <lineage>
        <taxon>Eukaryota</taxon>
        <taxon>Viridiplantae</taxon>
        <taxon>Streptophyta</taxon>
        <taxon>Embryophyta</taxon>
        <taxon>Tracheophyta</taxon>
        <taxon>Spermatophyta</taxon>
        <taxon>Magnoliopsida</taxon>
        <taxon>eudicotyledons</taxon>
        <taxon>Gunneridae</taxon>
        <taxon>Pentapetalae</taxon>
        <taxon>rosids</taxon>
        <taxon>fabids</taxon>
        <taxon>Fabales</taxon>
        <taxon>Fabaceae</taxon>
        <taxon>Papilionoideae</taxon>
        <taxon>50 kb inversion clade</taxon>
        <taxon>dalbergioids sensu lato</taxon>
        <taxon>Dalbergieae</taxon>
        <taxon>Pterocarpus clade</taxon>
        <taxon>Arachis</taxon>
    </lineage>
</organism>
<sequence>MDQDPPRAPRKMKFTPNPPPKRKPKTTAFHKGDAEGQQQNPEEDKSLLRHWNENIARRTPKTETKSSHQVAFGPGDSSSAMLRRYGKSSGSSFEDFSNDLALTLSSIAEDDKSHSSIACYFHSQYFHLVFYVNFAASQVAFGPGDGSSPMLQTYGKSGGLSSEDLNALTLPSSAEDDKSDTFMYDVEETMNKSERKSKREHKEPWDYQHSYYPTILPLRMPYSGDPEILDEDEFGEAAASVEYDENKINAAEELGLNEKSDQQKMILFKFPPVLPFEKPTGSRKGKEKVGTSTASKEPGKKEGTPLEGLPTGHVGKIMIYNSGAVKLKIGENLFDVSPGSNSQILQYAAVMNTKKKECCVLGQLGKNAVVTPDLDSLQL</sequence>
<feature type="region of interest" description="Disordered" evidence="1">
    <location>
        <begin position="1"/>
        <end position="79"/>
    </location>
</feature>
<proteinExistence type="predicted"/>
<name>A0A445A6R8_ARAHY</name>
<protein>
    <recommendedName>
        <fullName evidence="4">DNA-directed RNA polymerase III subunit RPC4</fullName>
    </recommendedName>
</protein>
<reference evidence="2 3" key="1">
    <citation type="submission" date="2019-01" db="EMBL/GenBank/DDBJ databases">
        <title>Sequencing of cultivated peanut Arachis hypogaea provides insights into genome evolution and oil improvement.</title>
        <authorList>
            <person name="Chen X."/>
        </authorList>
    </citation>
    <scope>NUCLEOTIDE SEQUENCE [LARGE SCALE GENOMIC DNA]</scope>
    <source>
        <strain evidence="3">cv. Fuhuasheng</strain>
        <tissue evidence="2">Leaves</tissue>
    </source>
</reference>
<comment type="caution">
    <text evidence="2">The sequence shown here is derived from an EMBL/GenBank/DDBJ whole genome shotgun (WGS) entry which is preliminary data.</text>
</comment>
<feature type="region of interest" description="Disordered" evidence="1">
    <location>
        <begin position="277"/>
        <end position="308"/>
    </location>
</feature>
<accession>A0A445A6R8</accession>
<dbReference type="Pfam" id="PF05132">
    <property type="entry name" value="RNA_pol_Rpc4"/>
    <property type="match status" value="1"/>
</dbReference>
<dbReference type="GO" id="GO:0042797">
    <property type="term" value="P:tRNA transcription by RNA polymerase III"/>
    <property type="evidence" value="ECO:0007669"/>
    <property type="project" value="TreeGrafter"/>
</dbReference>
<dbReference type="EMBL" id="SDMP01000013">
    <property type="protein sequence ID" value="RYR22109.1"/>
    <property type="molecule type" value="Genomic_DNA"/>
</dbReference>
<dbReference type="PANTHER" id="PTHR13408:SF12">
    <property type="entry name" value="DNA-DIRECTED RNA POLYMERASE III SUBUNIT RPC4-RELATED"/>
    <property type="match status" value="1"/>
</dbReference>
<dbReference type="Proteomes" id="UP000289738">
    <property type="component" value="Chromosome B03"/>
</dbReference>
<evidence type="ECO:0000256" key="1">
    <source>
        <dbReference type="SAM" id="MobiDB-lite"/>
    </source>
</evidence>
<dbReference type="InterPro" id="IPR007811">
    <property type="entry name" value="RPC4"/>
</dbReference>
<dbReference type="GO" id="GO:0005666">
    <property type="term" value="C:RNA polymerase III complex"/>
    <property type="evidence" value="ECO:0007669"/>
    <property type="project" value="InterPro"/>
</dbReference>